<dbReference type="EMBL" id="GAIX01010382">
    <property type="protein sequence ID" value="JAA82178.1"/>
    <property type="molecule type" value="Transcribed_RNA"/>
</dbReference>
<proteinExistence type="predicted"/>
<organism evidence="1">
    <name type="scientific">Pararge aegeria</name>
    <name type="common">speckled wood butterfly</name>
    <dbReference type="NCBI Taxonomy" id="116150"/>
    <lineage>
        <taxon>Eukaryota</taxon>
        <taxon>Metazoa</taxon>
        <taxon>Ecdysozoa</taxon>
        <taxon>Arthropoda</taxon>
        <taxon>Hexapoda</taxon>
        <taxon>Insecta</taxon>
        <taxon>Pterygota</taxon>
        <taxon>Neoptera</taxon>
        <taxon>Endopterygota</taxon>
        <taxon>Lepidoptera</taxon>
        <taxon>Glossata</taxon>
        <taxon>Ditrysia</taxon>
        <taxon>Papilionoidea</taxon>
        <taxon>Nymphalidae</taxon>
        <taxon>Satyrinae</taxon>
        <taxon>Satyrini</taxon>
        <taxon>Parargina</taxon>
        <taxon>Pararge</taxon>
    </lineage>
</organism>
<name>S4P1N2_9NEOP</name>
<protein>
    <submittedName>
        <fullName evidence="1">Uncharacterized protein</fullName>
    </submittedName>
</protein>
<reference evidence="1" key="2">
    <citation type="submission" date="2013-05" db="EMBL/GenBank/DDBJ databases">
        <authorList>
            <person name="Carter J.-M."/>
            <person name="Baker S.C."/>
            <person name="Pink R."/>
            <person name="Carter D.R.F."/>
            <person name="Collins A."/>
            <person name="Tomlin J."/>
            <person name="Gibbs M."/>
            <person name="Breuker C.J."/>
        </authorList>
    </citation>
    <scope>NUCLEOTIDE SEQUENCE</scope>
    <source>
        <tissue evidence="1">Ovary</tissue>
    </source>
</reference>
<evidence type="ECO:0000313" key="1">
    <source>
        <dbReference type="EMBL" id="JAA82178.1"/>
    </source>
</evidence>
<accession>S4P1N2</accession>
<reference evidence="1" key="1">
    <citation type="journal article" date="2013" name="BMC Genomics">
        <title>Unscrambling butterfly oogenesis.</title>
        <authorList>
            <person name="Carter J.M."/>
            <person name="Baker S.C."/>
            <person name="Pink R."/>
            <person name="Carter D.R."/>
            <person name="Collins A."/>
            <person name="Tomlin J."/>
            <person name="Gibbs M."/>
            <person name="Breuker C.J."/>
        </authorList>
    </citation>
    <scope>NUCLEOTIDE SEQUENCE</scope>
    <source>
        <tissue evidence="1">Ovary</tissue>
    </source>
</reference>
<dbReference type="AlphaFoldDB" id="S4P1N2"/>
<feature type="non-terminal residue" evidence="1">
    <location>
        <position position="75"/>
    </location>
</feature>
<feature type="non-terminal residue" evidence="1">
    <location>
        <position position="1"/>
    </location>
</feature>
<sequence length="75" mass="8627">LFIVAPRNSGCIDILDLAILGCGIRHCRTSGVKTIFIVWWEASAKRFSVPVRRQVATDCWCHIVNRLARYQLRQQ</sequence>